<evidence type="ECO:0000256" key="7">
    <source>
        <dbReference type="ARBA" id="ARBA00022723"/>
    </source>
</evidence>
<evidence type="ECO:0000256" key="10">
    <source>
        <dbReference type="ARBA" id="ARBA00023002"/>
    </source>
</evidence>
<evidence type="ECO:0000256" key="12">
    <source>
        <dbReference type="ARBA" id="ARBA00023033"/>
    </source>
</evidence>
<dbReference type="PANTHER" id="PTHR24300">
    <property type="entry name" value="CYTOCHROME P450 508A4-RELATED"/>
    <property type="match status" value="1"/>
</dbReference>
<dbReference type="EMBL" id="GQ915318">
    <property type="protein sequence ID" value="ACZ97412.2"/>
    <property type="molecule type" value="mRNA"/>
</dbReference>
<dbReference type="InterPro" id="IPR001128">
    <property type="entry name" value="Cyt_P450"/>
</dbReference>
<comment type="subcellular location">
    <subcellularLocation>
        <location evidence="4">Endoplasmic reticulum membrane</location>
        <topology evidence="4">Peripheral membrane protein</topology>
    </subcellularLocation>
    <subcellularLocation>
        <location evidence="3">Microsome membrane</location>
        <topology evidence="3">Peripheral membrane protein</topology>
    </subcellularLocation>
</comment>
<keyword evidence="9" id="KW-0492">Microsome</keyword>
<keyword evidence="10 15" id="KW-0560">Oxidoreductase</keyword>
<comment type="function">
    <text evidence="2">May be involved in the metabolism of insect hormones and in the breakdown of synthetic insecticides.</text>
</comment>
<dbReference type="InterPro" id="IPR050182">
    <property type="entry name" value="Cytochrome_P450_fam2"/>
</dbReference>
<reference evidence="17" key="1">
    <citation type="journal article" date="2009" name="BMC Genomics">
        <title>454 pyrosequencing based transcriptome analysis of Zygaena filipendulae with focus on genes involved in biosynthesis of cyanogenic glucosides.</title>
        <authorList>
            <person name="Zagrobelny M."/>
            <person name="Scheibye-Alsing K."/>
            <person name="Jensen N.B."/>
            <person name="Moller B.L."/>
            <person name="Gorodkin J."/>
            <person name="Bak S."/>
        </authorList>
    </citation>
    <scope>NUCLEOTIDE SEQUENCE</scope>
    <source>
        <tissue evidence="17">Whole larva without gut</tissue>
    </source>
</reference>
<dbReference type="Pfam" id="PF00067">
    <property type="entry name" value="p450"/>
    <property type="match status" value="1"/>
</dbReference>
<dbReference type="PANTHER" id="PTHR24300:SF376">
    <property type="entry name" value="CYTOCHROME P450 15A1"/>
    <property type="match status" value="1"/>
</dbReference>
<name>D2JLK2_9NEOP</name>
<accession>D2JLK2</accession>
<dbReference type="PROSITE" id="PS00086">
    <property type="entry name" value="CYTOCHROME_P450"/>
    <property type="match status" value="1"/>
</dbReference>
<evidence type="ECO:0000256" key="4">
    <source>
        <dbReference type="ARBA" id="ARBA00004406"/>
    </source>
</evidence>
<feature type="binding site" description="axial binding residue" evidence="14">
    <location>
        <position position="454"/>
    </location>
    <ligand>
        <name>heme</name>
        <dbReference type="ChEBI" id="CHEBI:30413"/>
    </ligand>
    <ligandPart>
        <name>Fe</name>
        <dbReference type="ChEBI" id="CHEBI:18248"/>
    </ligandPart>
</feature>
<evidence type="ECO:0000256" key="9">
    <source>
        <dbReference type="ARBA" id="ARBA00022848"/>
    </source>
</evidence>
<dbReference type="GO" id="GO:0006805">
    <property type="term" value="P:xenobiotic metabolic process"/>
    <property type="evidence" value="ECO:0007669"/>
    <property type="project" value="TreeGrafter"/>
</dbReference>
<evidence type="ECO:0000256" key="5">
    <source>
        <dbReference type="ARBA" id="ARBA00010617"/>
    </source>
</evidence>
<dbReference type="PRINTS" id="PR00463">
    <property type="entry name" value="EP450I"/>
</dbReference>
<keyword evidence="6 14" id="KW-0349">Heme</keyword>
<dbReference type="InterPro" id="IPR036396">
    <property type="entry name" value="Cyt_P450_sf"/>
</dbReference>
<dbReference type="PRINTS" id="PR00385">
    <property type="entry name" value="P450"/>
</dbReference>
<evidence type="ECO:0000256" key="3">
    <source>
        <dbReference type="ARBA" id="ARBA00004174"/>
    </source>
</evidence>
<dbReference type="InterPro" id="IPR017972">
    <property type="entry name" value="Cyt_P450_CS"/>
</dbReference>
<dbReference type="GO" id="GO:0006082">
    <property type="term" value="P:organic acid metabolic process"/>
    <property type="evidence" value="ECO:0007669"/>
    <property type="project" value="TreeGrafter"/>
</dbReference>
<dbReference type="AlphaFoldDB" id="D2JLK2"/>
<comment type="cofactor">
    <cofactor evidence="1 14">
        <name>heme</name>
        <dbReference type="ChEBI" id="CHEBI:30413"/>
    </cofactor>
</comment>
<evidence type="ECO:0000256" key="16">
    <source>
        <dbReference type="SAM" id="Phobius"/>
    </source>
</evidence>
<dbReference type="Gene3D" id="1.10.630.10">
    <property type="entry name" value="Cytochrome P450"/>
    <property type="match status" value="1"/>
</dbReference>
<dbReference type="GO" id="GO:0016712">
    <property type="term" value="F:oxidoreductase activity, acting on paired donors, with incorporation or reduction of molecular oxygen, reduced flavin or flavoprotein as one donor, and incorporation of one atom of oxygen"/>
    <property type="evidence" value="ECO:0007669"/>
    <property type="project" value="TreeGrafter"/>
</dbReference>
<evidence type="ECO:0000256" key="13">
    <source>
        <dbReference type="ARBA" id="ARBA00023136"/>
    </source>
</evidence>
<evidence type="ECO:0000256" key="15">
    <source>
        <dbReference type="RuleBase" id="RU000461"/>
    </source>
</evidence>
<dbReference type="GO" id="GO:0020037">
    <property type="term" value="F:heme binding"/>
    <property type="evidence" value="ECO:0007669"/>
    <property type="project" value="InterPro"/>
</dbReference>
<sequence length="510" mass="58894">MISAPVIILTILFFAVYLYKNAHRKPVENFPPGPPSLPVYGAFFIVVAYGYRNLAASMIRLGQKYKTKVVGMYLGAFPTVVVNDPDLVKEMLNRPEFDGRNDIILARLRSYWKKLGIFFTDGFFWMAQRRFAFRYLRDYGFGRRCENLENVVESEMKVLLDITADPKSPAEKKVVNGDLVYLYEYFSTPATNAVLYVLARLTLPRSEYSTLWELSRHAMIFQRGSDDLGGALSLTPWLKDLFPNMSGFNGLMKGNQYLLKFYEDLIKKAMETHNESYDRHFLDMYIKKMKEEIREGKRSTFSVEQLAMICVDFTFPPASAIPMVLTILTERLLLQPEIQDKIHEEIDRVVGKSRLPNLDDRKNMPYLESCIREIMRYDTLVPLGVAHRAMENTQIGGYNVPENTIVSANYVPLHMNKEIWGDPENFRPERFIRNGRVDPSLDKSLPFGAGRRLCAGETFARQTLFQMFSMFMQAYRVSTVDGKPLKKPAKRIQGIITTIPEFWIRITPRT</sequence>
<keyword evidence="16" id="KW-1133">Transmembrane helix</keyword>
<organism evidence="17">
    <name type="scientific">Zygaena filipendulae</name>
    <dbReference type="NCBI Taxonomy" id="287375"/>
    <lineage>
        <taxon>Eukaryota</taxon>
        <taxon>Metazoa</taxon>
        <taxon>Ecdysozoa</taxon>
        <taxon>Arthropoda</taxon>
        <taxon>Hexapoda</taxon>
        <taxon>Insecta</taxon>
        <taxon>Pterygota</taxon>
        <taxon>Neoptera</taxon>
        <taxon>Endopterygota</taxon>
        <taxon>Lepidoptera</taxon>
        <taxon>Glossata</taxon>
        <taxon>Ditrysia</taxon>
        <taxon>Zygaenoidea</taxon>
        <taxon>Zygaenidae</taxon>
        <taxon>Zygaeninae</taxon>
        <taxon>Zygaena</taxon>
    </lineage>
</organism>
<keyword evidence="16" id="KW-0812">Transmembrane</keyword>
<dbReference type="GO" id="GO:0005506">
    <property type="term" value="F:iron ion binding"/>
    <property type="evidence" value="ECO:0007669"/>
    <property type="project" value="InterPro"/>
</dbReference>
<dbReference type="GO" id="GO:0005789">
    <property type="term" value="C:endoplasmic reticulum membrane"/>
    <property type="evidence" value="ECO:0007669"/>
    <property type="project" value="UniProtKB-SubCell"/>
</dbReference>
<dbReference type="SUPFAM" id="SSF48264">
    <property type="entry name" value="Cytochrome P450"/>
    <property type="match status" value="1"/>
</dbReference>
<keyword evidence="7 14" id="KW-0479">Metal-binding</keyword>
<protein>
    <submittedName>
        <fullName evidence="17">Cytochrome P450 CYP304F2</fullName>
    </submittedName>
</protein>
<evidence type="ECO:0000313" key="17">
    <source>
        <dbReference type="EMBL" id="ACZ97412.2"/>
    </source>
</evidence>
<keyword evidence="8" id="KW-0256">Endoplasmic reticulum</keyword>
<proteinExistence type="evidence at transcript level"/>
<feature type="transmembrane region" description="Helical" evidence="16">
    <location>
        <begin position="40"/>
        <end position="59"/>
    </location>
</feature>
<reference evidence="17" key="2">
    <citation type="submission" date="2010-10" db="EMBL/GenBank/DDBJ databases">
        <authorList>
            <person name="Zagrobelny M."/>
            <person name="Scheibye-Alsing K."/>
            <person name="Jensen N.B."/>
            <person name="Moller B.L."/>
            <person name="Gorodkin J."/>
            <person name="Bak S."/>
        </authorList>
    </citation>
    <scope>NUCLEOTIDE SEQUENCE</scope>
    <source>
        <tissue evidence="17">Whole larva without gut</tissue>
    </source>
</reference>
<evidence type="ECO:0000256" key="11">
    <source>
        <dbReference type="ARBA" id="ARBA00023004"/>
    </source>
</evidence>
<evidence type="ECO:0000256" key="8">
    <source>
        <dbReference type="ARBA" id="ARBA00022824"/>
    </source>
</evidence>
<evidence type="ECO:0000256" key="2">
    <source>
        <dbReference type="ARBA" id="ARBA00003690"/>
    </source>
</evidence>
<evidence type="ECO:0000256" key="14">
    <source>
        <dbReference type="PIRSR" id="PIRSR602401-1"/>
    </source>
</evidence>
<dbReference type="GO" id="GO:0008395">
    <property type="term" value="F:steroid hydroxylase activity"/>
    <property type="evidence" value="ECO:0007669"/>
    <property type="project" value="TreeGrafter"/>
</dbReference>
<comment type="similarity">
    <text evidence="5 15">Belongs to the cytochrome P450 family.</text>
</comment>
<dbReference type="InterPro" id="IPR002401">
    <property type="entry name" value="Cyt_P450_E_grp-I"/>
</dbReference>
<keyword evidence="11 14" id="KW-0408">Iron</keyword>
<evidence type="ECO:0000256" key="1">
    <source>
        <dbReference type="ARBA" id="ARBA00001971"/>
    </source>
</evidence>
<dbReference type="FunFam" id="1.10.630.10:FF:000238">
    <property type="entry name" value="Cytochrome P450 2A6"/>
    <property type="match status" value="1"/>
</dbReference>
<keyword evidence="12 15" id="KW-0503">Monooxygenase</keyword>
<keyword evidence="13 16" id="KW-0472">Membrane</keyword>
<evidence type="ECO:0000256" key="6">
    <source>
        <dbReference type="ARBA" id="ARBA00022617"/>
    </source>
</evidence>